<dbReference type="InterPro" id="IPR025972">
    <property type="entry name" value="BetaGal_dom3"/>
</dbReference>
<evidence type="ECO:0000256" key="8">
    <source>
        <dbReference type="ARBA" id="ARBA00023157"/>
    </source>
</evidence>
<dbReference type="InterPro" id="IPR031330">
    <property type="entry name" value="Gly_Hdrlase_35_cat"/>
</dbReference>
<dbReference type="SUPFAM" id="SSF51445">
    <property type="entry name" value="(Trans)glycosidases"/>
    <property type="match status" value="1"/>
</dbReference>
<dbReference type="InParanoid" id="A0A1Y2DAS5"/>
<dbReference type="InterPro" id="IPR001944">
    <property type="entry name" value="Glycoside_Hdrlase_35"/>
</dbReference>
<dbReference type="InterPro" id="IPR037110">
    <property type="entry name" value="Betagal_dom2_sf"/>
</dbReference>
<keyword evidence="8" id="KW-1015">Disulfide bond</keyword>
<comment type="catalytic activity">
    <reaction evidence="1 13">
        <text>Hydrolysis of terminal non-reducing beta-D-galactose residues in beta-D-galactosides.</text>
        <dbReference type="EC" id="3.2.1.23"/>
    </reaction>
</comment>
<feature type="signal peptide" evidence="15">
    <location>
        <begin position="1"/>
        <end position="21"/>
    </location>
</feature>
<evidence type="ECO:0000256" key="4">
    <source>
        <dbReference type="ARBA" id="ARBA00012756"/>
    </source>
</evidence>
<dbReference type="FunFam" id="2.60.120.260:FF:000088">
    <property type="entry name" value="Beta-galactosidase A"/>
    <property type="match status" value="1"/>
</dbReference>
<dbReference type="FunFam" id="2.60.120.260:FF:000065">
    <property type="entry name" value="Beta-galactosidase A"/>
    <property type="match status" value="1"/>
</dbReference>
<dbReference type="FunFam" id="3.20.20.80:FF:000040">
    <property type="entry name" value="Beta-galactosidase A"/>
    <property type="match status" value="1"/>
</dbReference>
<accession>A0A1Y2DAS5</accession>
<keyword evidence="11 13" id="KW-0326">Glycosidase</keyword>
<evidence type="ECO:0000256" key="7">
    <source>
        <dbReference type="ARBA" id="ARBA00022801"/>
    </source>
</evidence>
<dbReference type="Pfam" id="PF01301">
    <property type="entry name" value="Glyco_hydro_35"/>
    <property type="match status" value="1"/>
</dbReference>
<dbReference type="Pfam" id="PF10435">
    <property type="entry name" value="BetaGal_dom2"/>
    <property type="match status" value="1"/>
</dbReference>
<feature type="domain" description="Beta-galactosidase" evidence="16">
    <location>
        <begin position="393"/>
        <end position="569"/>
    </location>
</feature>
<dbReference type="Proteomes" id="UP000193689">
    <property type="component" value="Unassembled WGS sequence"/>
</dbReference>
<dbReference type="InterPro" id="IPR017853">
    <property type="entry name" value="GH"/>
</dbReference>
<dbReference type="Pfam" id="PF13363">
    <property type="entry name" value="BetaGal_dom3"/>
    <property type="match status" value="1"/>
</dbReference>
<dbReference type="GO" id="GO:0000272">
    <property type="term" value="P:polysaccharide catabolic process"/>
    <property type="evidence" value="ECO:0007669"/>
    <property type="project" value="UniProtKB-KW"/>
</dbReference>
<evidence type="ECO:0000256" key="15">
    <source>
        <dbReference type="SAM" id="SignalP"/>
    </source>
</evidence>
<evidence type="ECO:0000256" key="3">
    <source>
        <dbReference type="ARBA" id="ARBA00009809"/>
    </source>
</evidence>
<dbReference type="AlphaFoldDB" id="A0A1Y2DAS5"/>
<reference evidence="17 18" key="1">
    <citation type="submission" date="2016-07" db="EMBL/GenBank/DDBJ databases">
        <title>Pervasive Adenine N6-methylation of Active Genes in Fungi.</title>
        <authorList>
            <consortium name="DOE Joint Genome Institute"/>
            <person name="Mondo S.J."/>
            <person name="Dannebaum R.O."/>
            <person name="Kuo R.C."/>
            <person name="Labutti K."/>
            <person name="Haridas S."/>
            <person name="Kuo A."/>
            <person name="Salamov A."/>
            <person name="Ahrendt S.R."/>
            <person name="Lipzen A."/>
            <person name="Sullivan W."/>
            <person name="Andreopoulos W.B."/>
            <person name="Clum A."/>
            <person name="Lindquist E."/>
            <person name="Daum C."/>
            <person name="Ramamoorthy G.K."/>
            <person name="Gryganskyi A."/>
            <person name="Culley D."/>
            <person name="Magnuson J.K."/>
            <person name="James T.Y."/>
            <person name="O'Malley M.A."/>
            <person name="Stajich J.E."/>
            <person name="Spatafora J.W."/>
            <person name="Visel A."/>
            <person name="Grigoriev I.V."/>
        </authorList>
    </citation>
    <scope>NUCLEOTIDE SEQUENCE [LARGE SCALE GENOMIC DNA]</scope>
    <source>
        <strain evidence="17 18">CBS 129021</strain>
    </source>
</reference>
<dbReference type="RefSeq" id="XP_040710090.1">
    <property type="nucleotide sequence ID" value="XM_040865431.1"/>
</dbReference>
<dbReference type="FunFam" id="2.102.20.10:FF:000001">
    <property type="entry name" value="Beta-galactosidase A"/>
    <property type="match status" value="1"/>
</dbReference>
<dbReference type="InterPro" id="IPR036833">
    <property type="entry name" value="BetaGal_dom3_sf"/>
</dbReference>
<evidence type="ECO:0000259" key="16">
    <source>
        <dbReference type="SMART" id="SM01029"/>
    </source>
</evidence>
<dbReference type="GeneID" id="63781643"/>
<dbReference type="PROSITE" id="PS01182">
    <property type="entry name" value="GLYCOSYL_HYDROL_F35"/>
    <property type="match status" value="1"/>
</dbReference>
<dbReference type="Gene3D" id="2.60.390.10">
    <property type="entry name" value="Beta-galactosidase, domain 3"/>
    <property type="match status" value="1"/>
</dbReference>
<dbReference type="SUPFAM" id="SSF51011">
    <property type="entry name" value="Glycosyl hydrolase domain"/>
    <property type="match status" value="1"/>
</dbReference>
<protein>
    <recommendedName>
        <fullName evidence="4 13">Beta-galactosidase</fullName>
        <ecNumber evidence="4 13">3.2.1.23</ecNumber>
    </recommendedName>
</protein>
<keyword evidence="6 15" id="KW-0732">Signal</keyword>
<comment type="similarity">
    <text evidence="3 14">Belongs to the glycosyl hydrolase 35 family.</text>
</comment>
<dbReference type="SUPFAM" id="SSF49785">
    <property type="entry name" value="Galactose-binding domain-like"/>
    <property type="match status" value="2"/>
</dbReference>
<dbReference type="Gene3D" id="2.60.120.260">
    <property type="entry name" value="Galactose-binding domain-like"/>
    <property type="match status" value="2"/>
</dbReference>
<evidence type="ECO:0000256" key="10">
    <source>
        <dbReference type="ARBA" id="ARBA00023277"/>
    </source>
</evidence>
<keyword evidence="18" id="KW-1185">Reference proteome</keyword>
<evidence type="ECO:0000256" key="1">
    <source>
        <dbReference type="ARBA" id="ARBA00001412"/>
    </source>
</evidence>
<evidence type="ECO:0000256" key="12">
    <source>
        <dbReference type="ARBA" id="ARBA00023326"/>
    </source>
</evidence>
<sequence length="1015" mass="110801">MSWIQRVVAILLSFCCVDVLALTLSGQHLIVAHPGKREALQNLVTWDEHSLFVRGERIMLYSGEFHPWRLPVPGLWLDVFHKIKALGYTGVSFYVDWALLEGNPGHFTAEGVFAWEPFFAAAAEAGIYLIARPGPYINAEVSGGGFPGWLQRIPDILRTKETGYVDATENYVAHIGKLIADAQITNGGPVIALQTENEYTYGADWIKWPDVAYIEAVNEQFRRAGIVVPLINNEAAVIGLFTPEKPGGPNIYGHDSYPIGWDCANPEANWVAGKLPTDWRELHLQQSPDTPYSVVEFQGGAIDNWGGPGLEGCAVMTNHEFERLFFKNDFSFGMTILNIYMTYGGTNWGNLGQSGGYTSYDYGAAIKEDRTIGREKYAEAKLIANFITSSPAYLDATPGNLTNTSYVSTTELSTTPIFGKTTTFYVTRHSAYESLASTPYVFTVPTSIGNVTIPQLGGSLTMKGRDTKIHVTDYDVGGINLLYSSADIYTHRRTDGKRVLLMYGGAGETHELAFSNKLGKPIVEGGSAKIETKGSAVVVQWEVTPTRKVLHYGSNLDVYLLWRNDAFKYWVLELEAPAPIGNYSSQKKDTIIAKAGYLLRTATKIGTSLHLTGDLNATADLEILAGLPGSNNIYFNGQKVPGVKSANGRLSAILTYSPPSINLPSLADLDWKYLDSLPEIKPGYDDSAWVQADHTTTNNTARDDYGTMFLLKTPTSLIAGDYGFSTGSLIYRGYFAANGNESSLYLSTTGGSGFGHSVWINETYVGSWSGNGLLKSYNQTLALPSNSSLKRGSQYVLTVLIDHMGQETSWTPGYDTMKTPRGIIDYSLSGHVKSDISWKVTGNMGGEQYRDQLRGPFNEGGMYAERQGYHLPNPPTADWDSASPLDGIDSAGVGFYAASCELDIPAGYDVPLSFVFANTTDAGGAPADLRVQLYVNGWQFGKYINNLGPQIAFPVPEGTLNYAGTNYLAITLWSQEADGGKLGSLELAADAVIQSGMKKPALTWDDQWVERDGAF</sequence>
<evidence type="ECO:0000256" key="11">
    <source>
        <dbReference type="ARBA" id="ARBA00023295"/>
    </source>
</evidence>
<dbReference type="SMART" id="SM01029">
    <property type="entry name" value="BetaGal_dom2"/>
    <property type="match status" value="1"/>
</dbReference>
<dbReference type="EMBL" id="MCFJ01000023">
    <property type="protein sequence ID" value="ORY56373.1"/>
    <property type="molecule type" value="Genomic_DNA"/>
</dbReference>
<comment type="subcellular location">
    <subcellularLocation>
        <location evidence="2">Secreted</location>
    </subcellularLocation>
</comment>
<dbReference type="GO" id="GO:0004565">
    <property type="term" value="F:beta-galactosidase activity"/>
    <property type="evidence" value="ECO:0007669"/>
    <property type="project" value="UniProtKB-EC"/>
</dbReference>
<dbReference type="EC" id="3.2.1.23" evidence="4 13"/>
<dbReference type="Gene3D" id="3.20.20.80">
    <property type="entry name" value="Glycosidases"/>
    <property type="match status" value="1"/>
</dbReference>
<evidence type="ECO:0000256" key="14">
    <source>
        <dbReference type="RuleBase" id="RU003679"/>
    </source>
</evidence>
<dbReference type="InterPro" id="IPR008979">
    <property type="entry name" value="Galactose-bd-like_sf"/>
</dbReference>
<keyword evidence="5" id="KW-0964">Secreted</keyword>
<evidence type="ECO:0000256" key="5">
    <source>
        <dbReference type="ARBA" id="ARBA00022525"/>
    </source>
</evidence>
<evidence type="ECO:0000256" key="13">
    <source>
        <dbReference type="RuleBase" id="RU000675"/>
    </source>
</evidence>
<proteinExistence type="inferred from homology"/>
<keyword evidence="7 13" id="KW-0378">Hydrolase</keyword>
<feature type="chain" id="PRO_5012508392" description="Beta-galactosidase" evidence="15">
    <location>
        <begin position="22"/>
        <end position="1015"/>
    </location>
</feature>
<evidence type="ECO:0000256" key="2">
    <source>
        <dbReference type="ARBA" id="ARBA00004613"/>
    </source>
</evidence>
<dbReference type="SUPFAM" id="SSF117100">
    <property type="entry name" value="Beta-galactosidase LacA, domain 3"/>
    <property type="match status" value="1"/>
</dbReference>
<dbReference type="OrthoDB" id="1657402at2759"/>
<dbReference type="InterPro" id="IPR019801">
    <property type="entry name" value="Glyco_hydro_35_CS"/>
</dbReference>
<comment type="caution">
    <text evidence="17">The sequence shown here is derived from an EMBL/GenBank/DDBJ whole genome shotgun (WGS) entry which is preliminary data.</text>
</comment>
<dbReference type="InterPro" id="IPR025300">
    <property type="entry name" value="BetaGal_jelly_roll_dom"/>
</dbReference>
<evidence type="ECO:0000313" key="17">
    <source>
        <dbReference type="EMBL" id="ORY56373.1"/>
    </source>
</evidence>
<dbReference type="PANTHER" id="PTHR23421">
    <property type="entry name" value="BETA-GALACTOSIDASE RELATED"/>
    <property type="match status" value="1"/>
</dbReference>
<keyword evidence="12" id="KW-0624">Polysaccharide degradation</keyword>
<dbReference type="PRINTS" id="PR00742">
    <property type="entry name" value="GLHYDRLASE35"/>
</dbReference>
<keyword evidence="9" id="KW-0325">Glycoprotein</keyword>
<organism evidence="17 18">
    <name type="scientific">Pseudomassariella vexata</name>
    <dbReference type="NCBI Taxonomy" id="1141098"/>
    <lineage>
        <taxon>Eukaryota</taxon>
        <taxon>Fungi</taxon>
        <taxon>Dikarya</taxon>
        <taxon>Ascomycota</taxon>
        <taxon>Pezizomycotina</taxon>
        <taxon>Sordariomycetes</taxon>
        <taxon>Xylariomycetidae</taxon>
        <taxon>Amphisphaeriales</taxon>
        <taxon>Pseudomassariaceae</taxon>
        <taxon>Pseudomassariella</taxon>
    </lineage>
</organism>
<dbReference type="Gene3D" id="2.102.20.10">
    <property type="entry name" value="Beta-galactosidase, domain 2"/>
    <property type="match status" value="1"/>
</dbReference>
<dbReference type="InterPro" id="IPR018954">
    <property type="entry name" value="Betagal_dom2"/>
</dbReference>
<dbReference type="Pfam" id="PF13364">
    <property type="entry name" value="BetaGal_ABD2"/>
    <property type="match status" value="2"/>
</dbReference>
<evidence type="ECO:0000256" key="6">
    <source>
        <dbReference type="ARBA" id="ARBA00022729"/>
    </source>
</evidence>
<dbReference type="STRING" id="1141098.A0A1Y2DAS5"/>
<dbReference type="GO" id="GO:0005576">
    <property type="term" value="C:extracellular region"/>
    <property type="evidence" value="ECO:0007669"/>
    <property type="project" value="UniProtKB-SubCell"/>
</dbReference>
<evidence type="ECO:0000256" key="9">
    <source>
        <dbReference type="ARBA" id="ARBA00023180"/>
    </source>
</evidence>
<evidence type="ECO:0000313" key="18">
    <source>
        <dbReference type="Proteomes" id="UP000193689"/>
    </source>
</evidence>
<gene>
    <name evidence="17" type="ORF">BCR38DRAFT_528554</name>
</gene>
<name>A0A1Y2DAS5_9PEZI</name>
<keyword evidence="10" id="KW-0119">Carbohydrate metabolism</keyword>